<dbReference type="InterPro" id="IPR001680">
    <property type="entry name" value="WD40_rpt"/>
</dbReference>
<feature type="region of interest" description="Disordered" evidence="12">
    <location>
        <begin position="114"/>
        <end position="192"/>
    </location>
</feature>
<evidence type="ECO:0000256" key="3">
    <source>
        <dbReference type="ARBA" id="ARBA00022490"/>
    </source>
</evidence>
<dbReference type="GO" id="GO:0036158">
    <property type="term" value="P:outer dynein arm assembly"/>
    <property type="evidence" value="ECO:0007669"/>
    <property type="project" value="TreeGrafter"/>
</dbReference>
<keyword evidence="14" id="KW-1185">Reference proteome</keyword>
<keyword evidence="9" id="KW-0206">Cytoskeleton</keyword>
<evidence type="ECO:0000256" key="1">
    <source>
        <dbReference type="ARBA" id="ARBA00004430"/>
    </source>
</evidence>
<evidence type="ECO:0000256" key="12">
    <source>
        <dbReference type="SAM" id="MobiDB-lite"/>
    </source>
</evidence>
<feature type="region of interest" description="Disordered" evidence="12">
    <location>
        <begin position="1"/>
        <end position="34"/>
    </location>
</feature>
<dbReference type="InterPro" id="IPR015943">
    <property type="entry name" value="WD40/YVTN_repeat-like_dom_sf"/>
</dbReference>
<dbReference type="InterPro" id="IPR036322">
    <property type="entry name" value="WD40_repeat_dom_sf"/>
</dbReference>
<evidence type="ECO:0000313" key="14">
    <source>
        <dbReference type="Proteomes" id="UP001153712"/>
    </source>
</evidence>
<evidence type="ECO:0000256" key="10">
    <source>
        <dbReference type="ARBA" id="ARBA00023273"/>
    </source>
</evidence>
<comment type="subcellular location">
    <subcellularLocation>
        <location evidence="1">Cytoplasm</location>
        <location evidence="1">Cytoskeleton</location>
        <location evidence="1">Cilium axoneme</location>
    </subcellularLocation>
</comment>
<name>A0A9N9XQQ4_PHYSR</name>
<dbReference type="Proteomes" id="UP001153712">
    <property type="component" value="Chromosome 3"/>
</dbReference>
<dbReference type="PANTHER" id="PTHR12442">
    <property type="entry name" value="DYNEIN INTERMEDIATE CHAIN"/>
    <property type="match status" value="1"/>
</dbReference>
<dbReference type="OrthoDB" id="10261376at2759"/>
<evidence type="ECO:0000256" key="4">
    <source>
        <dbReference type="ARBA" id="ARBA00022574"/>
    </source>
</evidence>
<proteinExistence type="inferred from homology"/>
<evidence type="ECO:0000256" key="7">
    <source>
        <dbReference type="ARBA" id="ARBA00023017"/>
    </source>
</evidence>
<dbReference type="Pfam" id="PF00400">
    <property type="entry name" value="WD40"/>
    <property type="match status" value="1"/>
</dbReference>
<keyword evidence="8" id="KW-0505">Motor protein</keyword>
<keyword evidence="4 11" id="KW-0853">WD repeat</keyword>
<accession>A0A9N9XQQ4</accession>
<evidence type="ECO:0000256" key="6">
    <source>
        <dbReference type="ARBA" id="ARBA00022737"/>
    </source>
</evidence>
<dbReference type="SUPFAM" id="SSF50978">
    <property type="entry name" value="WD40 repeat-like"/>
    <property type="match status" value="1"/>
</dbReference>
<gene>
    <name evidence="13" type="ORF">PHYEVI_LOCUS7027</name>
</gene>
<keyword evidence="5" id="KW-0493">Microtubule</keyword>
<keyword evidence="10" id="KW-0966">Cell projection</keyword>
<evidence type="ECO:0008006" key="15">
    <source>
        <dbReference type="Google" id="ProtNLM"/>
    </source>
</evidence>
<evidence type="ECO:0000256" key="8">
    <source>
        <dbReference type="ARBA" id="ARBA00023175"/>
    </source>
</evidence>
<evidence type="ECO:0000256" key="11">
    <source>
        <dbReference type="PROSITE-ProRule" id="PRU00221"/>
    </source>
</evidence>
<evidence type="ECO:0000256" key="9">
    <source>
        <dbReference type="ARBA" id="ARBA00023212"/>
    </source>
</evidence>
<keyword evidence="6" id="KW-0677">Repeat</keyword>
<dbReference type="GO" id="GO:0045503">
    <property type="term" value="F:dynein light chain binding"/>
    <property type="evidence" value="ECO:0007669"/>
    <property type="project" value="TreeGrafter"/>
</dbReference>
<keyword evidence="7" id="KW-0243">Dynein</keyword>
<organism evidence="13 14">
    <name type="scientific">Phyllotreta striolata</name>
    <name type="common">Striped flea beetle</name>
    <name type="synonym">Crioceris striolata</name>
    <dbReference type="NCBI Taxonomy" id="444603"/>
    <lineage>
        <taxon>Eukaryota</taxon>
        <taxon>Metazoa</taxon>
        <taxon>Ecdysozoa</taxon>
        <taxon>Arthropoda</taxon>
        <taxon>Hexapoda</taxon>
        <taxon>Insecta</taxon>
        <taxon>Pterygota</taxon>
        <taxon>Neoptera</taxon>
        <taxon>Endopterygota</taxon>
        <taxon>Coleoptera</taxon>
        <taxon>Polyphaga</taxon>
        <taxon>Cucujiformia</taxon>
        <taxon>Chrysomeloidea</taxon>
        <taxon>Chrysomelidae</taxon>
        <taxon>Galerucinae</taxon>
        <taxon>Alticini</taxon>
        <taxon>Phyllotreta</taxon>
    </lineage>
</organism>
<dbReference type="GO" id="GO:0045504">
    <property type="term" value="F:dynein heavy chain binding"/>
    <property type="evidence" value="ECO:0007669"/>
    <property type="project" value="TreeGrafter"/>
</dbReference>
<evidence type="ECO:0000256" key="2">
    <source>
        <dbReference type="ARBA" id="ARBA00011059"/>
    </source>
</evidence>
<feature type="compositionally biased region" description="Basic residues" evidence="12">
    <location>
        <begin position="181"/>
        <end position="191"/>
    </location>
</feature>
<feature type="compositionally biased region" description="Acidic residues" evidence="12">
    <location>
        <begin position="116"/>
        <end position="155"/>
    </location>
</feature>
<reference evidence="13" key="1">
    <citation type="submission" date="2022-01" db="EMBL/GenBank/DDBJ databases">
        <authorList>
            <person name="King R."/>
        </authorList>
    </citation>
    <scope>NUCLEOTIDE SEQUENCE</scope>
</reference>
<dbReference type="GO" id="GO:0003341">
    <property type="term" value="P:cilium movement"/>
    <property type="evidence" value="ECO:0007669"/>
    <property type="project" value="TreeGrafter"/>
</dbReference>
<dbReference type="SMART" id="SM00320">
    <property type="entry name" value="WD40"/>
    <property type="match status" value="3"/>
</dbReference>
<protein>
    <recommendedName>
        <fullName evidence="15">Dynein intermediate chain 2, ciliary</fullName>
    </recommendedName>
</protein>
<dbReference type="PANTHER" id="PTHR12442:SF11">
    <property type="entry name" value="DYNEIN AXONEMAL INTERMEDIATE CHAIN 1"/>
    <property type="match status" value="1"/>
</dbReference>
<dbReference type="GO" id="GO:0036157">
    <property type="term" value="C:outer dynein arm"/>
    <property type="evidence" value="ECO:0007669"/>
    <property type="project" value="TreeGrafter"/>
</dbReference>
<dbReference type="AlphaFoldDB" id="A0A9N9XQQ4"/>
<dbReference type="GO" id="GO:0005874">
    <property type="term" value="C:microtubule"/>
    <property type="evidence" value="ECO:0007669"/>
    <property type="project" value="UniProtKB-KW"/>
</dbReference>
<sequence>MPNTAPKKAQSGVQAKKKEGNDADAEQYTRTRGLMKPKDQVELNAEQLREIFVLSLNSNNTQIPDSIVVWSYADLTFIPGPMAGNMVEVFTQKGSLLRKDSEEARQQMIEMGLDPAELDLESVEEEEEAALEDELMMEGEGEEAGEEGEIEEEGQGEGKKKEGEKEEDEEGEGEEAPTKPQKPKPGGRPKKLTNLFNFCERAALTYSNPSRPQETQTIPPPMATFSALVTPSLIYDIYMKDYERHEEEKERERREKMGMPPKHIIKKTPQQINDEFQAKLFKAARVLERMINQNTYFDIAKDYRYWDDPADDFKAEEGTVLPLWKFEYNKTKKHTVCDLEWNPYYYDLFAVCFGFLDYSKPVAGGALCLFTLKNPSFPDYVCMTDSAVMCVDTHKNYPYMVAIGLFDGSVRVYNVNYSCKEPVYKSNSVENKHRGIVWEVKWAEDTPDGELNFYSVGSDGKVNNWILMSSALTVITIIELLLDQPPVHGPDGTTLKLKASICCFKFHPVKPQIYMIGTEEGYIYKCSVAYSSAYLLKYEAHQMPVCQIDFNKFNTDIFISCSMDWRIKIWEDNRMEPLFVFDIGERIGDVKWAPYSSTVFACVTTEGKIHVYDLNVNKYKPICVQAIVSKKKNKTTKLAFNYNLPILVIGDDKGCSSIVKLSPNLRIPCRAPKKQQDLDQNTLQLMKLDKLLAVLREPTTLSLPPDTAEHDDD</sequence>
<feature type="repeat" description="WD" evidence="11">
    <location>
        <begin position="538"/>
        <end position="571"/>
    </location>
</feature>
<comment type="similarity">
    <text evidence="2">Belongs to the dynein intermediate chain family.</text>
</comment>
<dbReference type="PROSITE" id="PS50082">
    <property type="entry name" value="WD_REPEATS_2"/>
    <property type="match status" value="1"/>
</dbReference>
<evidence type="ECO:0000313" key="13">
    <source>
        <dbReference type="EMBL" id="CAG9860678.1"/>
    </source>
</evidence>
<feature type="compositionally biased region" description="Acidic residues" evidence="12">
    <location>
        <begin position="165"/>
        <end position="175"/>
    </location>
</feature>
<keyword evidence="3" id="KW-0963">Cytoplasm</keyword>
<dbReference type="Gene3D" id="2.130.10.10">
    <property type="entry name" value="YVTN repeat-like/Quinoprotein amine dehydrogenase"/>
    <property type="match status" value="2"/>
</dbReference>
<dbReference type="EMBL" id="OU900096">
    <property type="protein sequence ID" value="CAG9860678.1"/>
    <property type="molecule type" value="Genomic_DNA"/>
</dbReference>
<dbReference type="InterPro" id="IPR050687">
    <property type="entry name" value="Dynein_IC"/>
</dbReference>
<evidence type="ECO:0000256" key="5">
    <source>
        <dbReference type="ARBA" id="ARBA00022701"/>
    </source>
</evidence>